<dbReference type="EnsemblPlants" id="AUR62003466-RA">
    <property type="protein sequence ID" value="AUR62003466-RA:cds"/>
    <property type="gene ID" value="AUR62003466"/>
</dbReference>
<name>A0A803KWQ8_CHEQI</name>
<reference evidence="1" key="1">
    <citation type="journal article" date="2017" name="Nature">
        <title>The genome of Chenopodium quinoa.</title>
        <authorList>
            <person name="Jarvis D.E."/>
            <person name="Ho Y.S."/>
            <person name="Lightfoot D.J."/>
            <person name="Schmoeckel S.M."/>
            <person name="Li B."/>
            <person name="Borm T.J.A."/>
            <person name="Ohyanagi H."/>
            <person name="Mineta K."/>
            <person name="Michell C.T."/>
            <person name="Saber N."/>
            <person name="Kharbatia N.M."/>
            <person name="Rupper R.R."/>
            <person name="Sharp A.R."/>
            <person name="Dally N."/>
            <person name="Boughton B.A."/>
            <person name="Woo Y.H."/>
            <person name="Gao G."/>
            <person name="Schijlen E.G.W.M."/>
            <person name="Guo X."/>
            <person name="Momin A.A."/>
            <person name="Negrao S."/>
            <person name="Al-Babili S."/>
            <person name="Gehring C."/>
            <person name="Roessner U."/>
            <person name="Jung C."/>
            <person name="Murphy K."/>
            <person name="Arold S.T."/>
            <person name="Gojobori T."/>
            <person name="van der Linden C.G."/>
            <person name="van Loo E.N."/>
            <person name="Jellen E.N."/>
            <person name="Maughan P.J."/>
            <person name="Tester M."/>
        </authorList>
    </citation>
    <scope>NUCLEOTIDE SEQUENCE [LARGE SCALE GENOMIC DNA]</scope>
    <source>
        <strain evidence="1">cv. PI 614886</strain>
    </source>
</reference>
<dbReference type="AlphaFoldDB" id="A0A803KWQ8"/>
<keyword evidence="2" id="KW-1185">Reference proteome</keyword>
<dbReference type="PANTHER" id="PTHR36030:SF1">
    <property type="entry name" value="CALMODULIN-BINDING DOMAIN-CONTAINING PROTEIN"/>
    <property type="match status" value="1"/>
</dbReference>
<dbReference type="OMA" id="FRHELPY"/>
<reference evidence="1" key="2">
    <citation type="submission" date="2021-03" db="UniProtKB">
        <authorList>
            <consortium name="EnsemblPlants"/>
        </authorList>
    </citation>
    <scope>IDENTIFICATION</scope>
</reference>
<dbReference type="Proteomes" id="UP000596660">
    <property type="component" value="Unplaced"/>
</dbReference>
<evidence type="ECO:0000313" key="2">
    <source>
        <dbReference type="Proteomes" id="UP000596660"/>
    </source>
</evidence>
<dbReference type="PANTHER" id="PTHR36030">
    <property type="entry name" value="CALMODULIN-BINDING DOMAIN-CONTAINING PROTEIN"/>
    <property type="match status" value="1"/>
</dbReference>
<protein>
    <submittedName>
        <fullName evidence="1">Uncharacterized protein</fullName>
    </submittedName>
</protein>
<accession>A0A803KWQ8</accession>
<proteinExistence type="predicted"/>
<organism evidence="1 2">
    <name type="scientific">Chenopodium quinoa</name>
    <name type="common">Quinoa</name>
    <dbReference type="NCBI Taxonomy" id="63459"/>
    <lineage>
        <taxon>Eukaryota</taxon>
        <taxon>Viridiplantae</taxon>
        <taxon>Streptophyta</taxon>
        <taxon>Embryophyta</taxon>
        <taxon>Tracheophyta</taxon>
        <taxon>Spermatophyta</taxon>
        <taxon>Magnoliopsida</taxon>
        <taxon>eudicotyledons</taxon>
        <taxon>Gunneridae</taxon>
        <taxon>Pentapetalae</taxon>
        <taxon>Caryophyllales</taxon>
        <taxon>Chenopodiaceae</taxon>
        <taxon>Chenopodioideae</taxon>
        <taxon>Atripliceae</taxon>
        <taxon>Chenopodium</taxon>
    </lineage>
</organism>
<sequence>MKVKLIPSFYRTPKPSSTTSVCYLVNQDRKPLSIQTLSYLVPDSKNDSVNHLDSYFGAVADESVDMKASSYISSVKARFRHELPYSD</sequence>
<dbReference type="Gramene" id="AUR62003466-RA">
    <property type="protein sequence ID" value="AUR62003466-RA:cds"/>
    <property type="gene ID" value="AUR62003466"/>
</dbReference>
<evidence type="ECO:0000313" key="1">
    <source>
        <dbReference type="EnsemblPlants" id="AUR62003466-RA:cds"/>
    </source>
</evidence>